<organism evidence="1 2">
    <name type="scientific">Nocardioides albus</name>
    <dbReference type="NCBI Taxonomy" id="1841"/>
    <lineage>
        <taxon>Bacteria</taxon>
        <taxon>Bacillati</taxon>
        <taxon>Actinomycetota</taxon>
        <taxon>Actinomycetes</taxon>
        <taxon>Propionibacteriales</taxon>
        <taxon>Nocardioidaceae</taxon>
        <taxon>Nocardioides</taxon>
    </lineage>
</organism>
<dbReference type="Proteomes" id="UP000577707">
    <property type="component" value="Unassembled WGS sequence"/>
</dbReference>
<dbReference type="Pfam" id="PF13560">
    <property type="entry name" value="HTH_31"/>
    <property type="match status" value="1"/>
</dbReference>
<comment type="caution">
    <text evidence="1">The sequence shown here is derived from an EMBL/GenBank/DDBJ whole genome shotgun (WGS) entry which is preliminary data.</text>
</comment>
<dbReference type="InterPro" id="IPR001387">
    <property type="entry name" value="Cro/C1-type_HTH"/>
</dbReference>
<name>A0A7W5A606_9ACTN</name>
<dbReference type="EMBL" id="JACHXG010000006">
    <property type="protein sequence ID" value="MBB3090105.1"/>
    <property type="molecule type" value="Genomic_DNA"/>
</dbReference>
<evidence type="ECO:0000313" key="2">
    <source>
        <dbReference type="Proteomes" id="UP000577707"/>
    </source>
</evidence>
<dbReference type="InterPro" id="IPR010982">
    <property type="entry name" value="Lambda_DNA-bd_dom_sf"/>
</dbReference>
<sequence>MQPSMPDRDTLDVIDFLGRAVAVSGLSQAAFARALGTSASRMSTYMTGATRPSAWFCARAHRLAKALADASERGLMSAPETAAEIRRALGAGEAAWAWRMLLQGRDHLRLMLTDPNYADLDLTGSWEALPGTTGDSGFDALLAALAFHEFEEAEHAAPEWTRIEPLEKEWQPPHPFLSPERVVARTPDWLRRLRIYVPERDLTSGTLPAP</sequence>
<dbReference type="RefSeq" id="WP_183546546.1">
    <property type="nucleotide sequence ID" value="NZ_JACHXG010000006.1"/>
</dbReference>
<reference evidence="1 2" key="1">
    <citation type="submission" date="2020-08" db="EMBL/GenBank/DDBJ databases">
        <title>Genomic Encyclopedia of Type Strains, Phase III (KMG-III): the genomes of soil and plant-associated and newly described type strains.</title>
        <authorList>
            <person name="Whitman W."/>
        </authorList>
    </citation>
    <scope>NUCLEOTIDE SEQUENCE [LARGE SCALE GENOMIC DNA]</scope>
    <source>
        <strain evidence="1 2">CECT 3302</strain>
    </source>
</reference>
<evidence type="ECO:0000313" key="1">
    <source>
        <dbReference type="EMBL" id="MBB3090105.1"/>
    </source>
</evidence>
<proteinExistence type="predicted"/>
<dbReference type="CDD" id="cd00093">
    <property type="entry name" value="HTH_XRE"/>
    <property type="match status" value="1"/>
</dbReference>
<dbReference type="GO" id="GO:0003677">
    <property type="term" value="F:DNA binding"/>
    <property type="evidence" value="ECO:0007669"/>
    <property type="project" value="InterPro"/>
</dbReference>
<keyword evidence="2" id="KW-1185">Reference proteome</keyword>
<protein>
    <submittedName>
        <fullName evidence="1">Transcriptional regulator with XRE-family HTH domain</fullName>
    </submittedName>
</protein>
<accession>A0A7W5A606</accession>
<dbReference type="SUPFAM" id="SSF47413">
    <property type="entry name" value="lambda repressor-like DNA-binding domains"/>
    <property type="match status" value="1"/>
</dbReference>
<dbReference type="AlphaFoldDB" id="A0A7W5A606"/>
<gene>
    <name evidence="1" type="ORF">FHS12_003057</name>
</gene>